<gene>
    <name evidence="1" type="ORF">GFSPODELE1_LOCUS7790</name>
</gene>
<proteinExistence type="predicted"/>
<evidence type="ECO:0000313" key="1">
    <source>
        <dbReference type="EMBL" id="CAL1710366.1"/>
    </source>
</evidence>
<dbReference type="Gene3D" id="3.40.50.1240">
    <property type="entry name" value="Phosphoglycerate mutase-like"/>
    <property type="match status" value="1"/>
</dbReference>
<dbReference type="EMBL" id="OZ037948">
    <property type="protein sequence ID" value="CAL1710366.1"/>
    <property type="molecule type" value="Genomic_DNA"/>
</dbReference>
<dbReference type="SMART" id="SM00855">
    <property type="entry name" value="PGAM"/>
    <property type="match status" value="1"/>
</dbReference>
<dbReference type="CDD" id="cd07067">
    <property type="entry name" value="HP_PGM_like"/>
    <property type="match status" value="1"/>
</dbReference>
<organism evidence="1 2">
    <name type="scientific">Somion occarium</name>
    <dbReference type="NCBI Taxonomy" id="3059160"/>
    <lineage>
        <taxon>Eukaryota</taxon>
        <taxon>Fungi</taxon>
        <taxon>Dikarya</taxon>
        <taxon>Basidiomycota</taxon>
        <taxon>Agaricomycotina</taxon>
        <taxon>Agaricomycetes</taxon>
        <taxon>Polyporales</taxon>
        <taxon>Cerrenaceae</taxon>
        <taxon>Somion</taxon>
    </lineage>
</organism>
<keyword evidence="2" id="KW-1185">Reference proteome</keyword>
<dbReference type="Pfam" id="PF00300">
    <property type="entry name" value="His_Phos_1"/>
    <property type="match status" value="1"/>
</dbReference>
<protein>
    <recommendedName>
        <fullName evidence="3">Phosphoglycerate mutase</fullName>
    </recommendedName>
</protein>
<accession>A0ABP1DRE2</accession>
<evidence type="ECO:0000313" key="2">
    <source>
        <dbReference type="Proteomes" id="UP001497453"/>
    </source>
</evidence>
<sequence>MLTKVCTYDAVPGYFVQGDQPPSPASIIAVPPRFGLKNDGEDGWHDFKSTIDELNATDPANAEYKVLFLGRHGEGYHNLGRKKYGKEEWMRYYSLIGGDDEMTWAPDAQLTPLGHTQAYAVRDAWKEEIKCGIPIPQRCYVSPLRRALETWTDIFSGNGRHTVLPGDRRIVTIVENCRESYGLHPCDMRLSRSKLQAFFPPPMYQFEPGFTEEDVLWSKDERECEEHIRQRARYVLDMIFAEPEIYVSVTTHGWFIRGLLAEIDHAPHAIPTGGVLPVVIRREWRHVN</sequence>
<dbReference type="InterPro" id="IPR050275">
    <property type="entry name" value="PGM_Phosphatase"/>
</dbReference>
<dbReference type="PANTHER" id="PTHR48100">
    <property type="entry name" value="BROAD-SPECIFICITY PHOSPHATASE YOR283W-RELATED"/>
    <property type="match status" value="1"/>
</dbReference>
<dbReference type="Proteomes" id="UP001497453">
    <property type="component" value="Chromosome 5"/>
</dbReference>
<dbReference type="InterPro" id="IPR013078">
    <property type="entry name" value="His_Pase_superF_clade-1"/>
</dbReference>
<reference evidence="2" key="1">
    <citation type="submission" date="2024-04" db="EMBL/GenBank/DDBJ databases">
        <authorList>
            <person name="Shaw F."/>
            <person name="Minotto A."/>
        </authorList>
    </citation>
    <scope>NUCLEOTIDE SEQUENCE [LARGE SCALE GENOMIC DNA]</scope>
</reference>
<evidence type="ECO:0008006" key="3">
    <source>
        <dbReference type="Google" id="ProtNLM"/>
    </source>
</evidence>
<dbReference type="InterPro" id="IPR029033">
    <property type="entry name" value="His_PPase_superfam"/>
</dbReference>
<dbReference type="SUPFAM" id="SSF53254">
    <property type="entry name" value="Phosphoglycerate mutase-like"/>
    <property type="match status" value="1"/>
</dbReference>
<name>A0ABP1DRE2_9APHY</name>
<dbReference type="PANTHER" id="PTHR48100:SF1">
    <property type="entry name" value="HISTIDINE PHOSPHATASE FAMILY PROTEIN-RELATED"/>
    <property type="match status" value="1"/>
</dbReference>